<evidence type="ECO:0000313" key="2">
    <source>
        <dbReference type="EMBL" id="GAO19177.1"/>
    </source>
</evidence>
<reference evidence="2" key="1">
    <citation type="journal article" date="2016" name="Genome Announc.">
        <title>Genome Sequence of Ustilaginoidea virens IPU010, a Rice Pathogenic Fungus Causing False Smut.</title>
        <authorList>
            <person name="Kumagai T."/>
            <person name="Ishii T."/>
            <person name="Terai G."/>
            <person name="Umemura M."/>
            <person name="Machida M."/>
            <person name="Asai K."/>
        </authorList>
    </citation>
    <scope>NUCLEOTIDE SEQUENCE [LARGE SCALE GENOMIC DNA]</scope>
    <source>
        <strain evidence="2">IPU010</strain>
    </source>
</reference>
<dbReference type="Proteomes" id="UP000027002">
    <property type="component" value="Chromosome 1"/>
</dbReference>
<evidence type="ECO:0000256" key="1">
    <source>
        <dbReference type="SAM" id="MobiDB-lite"/>
    </source>
</evidence>
<gene>
    <name evidence="3" type="ORF">UV8b_00542</name>
    <name evidence="2" type="ORF">UVI_02014630</name>
</gene>
<dbReference type="EMBL" id="CP072753">
    <property type="protein sequence ID" value="QUC16301.1"/>
    <property type="molecule type" value="Genomic_DNA"/>
</dbReference>
<evidence type="ECO:0000313" key="4">
    <source>
        <dbReference type="Proteomes" id="UP000027002"/>
    </source>
</evidence>
<feature type="compositionally biased region" description="Acidic residues" evidence="1">
    <location>
        <begin position="277"/>
        <end position="290"/>
    </location>
</feature>
<sequence length="290" mass="31247">MPFSNAWKKYWIIPQESLRPEDLELGSILKRPDDPIDLLNRHAVEPIDPKLVVQEREQVSKSFSDAMSRGAGLDVEASSALAAVLGGAPTLGAARSTAASETIEATRVRARHFSPSDEYAARALLTRQIASYVGQSFFTAPVFMVVGVAVASKLVRAATVSRDAGLRGGAAVGPPGSGVELSAAVYAGRATGSTYEDSVDGDVVLAYRLRRFRYSRMRSRFVKDKQDGVFHRVGEHGGESAADSDDEGEDGYLPVFSYFEDNDVWRVAGTQGFAEVGQEESESESESESS</sequence>
<dbReference type="AlphaFoldDB" id="A0A063BTQ6"/>
<evidence type="ECO:0000313" key="3">
    <source>
        <dbReference type="EMBL" id="QUC16301.1"/>
    </source>
</evidence>
<dbReference type="EMBL" id="BBTG02000005">
    <property type="protein sequence ID" value="GAO19177.1"/>
    <property type="molecule type" value="Genomic_DNA"/>
</dbReference>
<dbReference type="Proteomes" id="UP000054053">
    <property type="component" value="Unassembled WGS sequence"/>
</dbReference>
<reference evidence="3" key="3">
    <citation type="submission" date="2020-03" db="EMBL/GenBank/DDBJ databases">
        <title>A mixture of massive structural variations and highly conserved coding sequences in Ustilaginoidea virens genome.</title>
        <authorList>
            <person name="Zhang K."/>
            <person name="Zhao Z."/>
            <person name="Zhang Z."/>
            <person name="Li Y."/>
            <person name="Hsiang T."/>
            <person name="Sun W."/>
        </authorList>
    </citation>
    <scope>NUCLEOTIDE SEQUENCE</scope>
    <source>
        <strain evidence="3">UV-8b</strain>
    </source>
</reference>
<feature type="region of interest" description="Disordered" evidence="1">
    <location>
        <begin position="270"/>
        <end position="290"/>
    </location>
</feature>
<evidence type="ECO:0000313" key="5">
    <source>
        <dbReference type="Proteomes" id="UP000054053"/>
    </source>
</evidence>
<keyword evidence="4" id="KW-1185">Reference proteome</keyword>
<organism evidence="2 5">
    <name type="scientific">Ustilaginoidea virens</name>
    <name type="common">Rice false smut fungus</name>
    <name type="synonym">Villosiclava virens</name>
    <dbReference type="NCBI Taxonomy" id="1159556"/>
    <lineage>
        <taxon>Eukaryota</taxon>
        <taxon>Fungi</taxon>
        <taxon>Dikarya</taxon>
        <taxon>Ascomycota</taxon>
        <taxon>Pezizomycotina</taxon>
        <taxon>Sordariomycetes</taxon>
        <taxon>Hypocreomycetidae</taxon>
        <taxon>Hypocreales</taxon>
        <taxon>Clavicipitaceae</taxon>
        <taxon>Ustilaginoidea</taxon>
    </lineage>
</organism>
<accession>A0A063BTQ6</accession>
<dbReference type="HOGENOM" id="CLU_970393_0_0_1"/>
<dbReference type="OrthoDB" id="4500473at2759"/>
<reference evidence="5" key="2">
    <citation type="journal article" date="2016" name="Genome Announc.">
        <title>Genome sequence of Ustilaginoidea virens IPU010, a rice pathogenic fungus causing false smut.</title>
        <authorList>
            <person name="Kumagai T."/>
            <person name="Ishii T."/>
            <person name="Terai G."/>
            <person name="Umemura M."/>
            <person name="Machida M."/>
            <person name="Asai K."/>
        </authorList>
    </citation>
    <scope>NUCLEOTIDE SEQUENCE [LARGE SCALE GENOMIC DNA]</scope>
    <source>
        <strain evidence="5">IPU010</strain>
    </source>
</reference>
<name>A0A063BTQ6_USTVR</name>
<dbReference type="GeneID" id="66061320"/>
<dbReference type="RefSeq" id="XP_042993974.1">
    <property type="nucleotide sequence ID" value="XM_043138040.1"/>
</dbReference>
<protein>
    <submittedName>
        <fullName evidence="2">Uncharacterized protein</fullName>
    </submittedName>
</protein>
<dbReference type="SMR" id="A0A063BTQ6"/>
<proteinExistence type="predicted"/>
<dbReference type="KEGG" id="uvi:66061320"/>